<reference evidence="1 2" key="1">
    <citation type="submission" date="2014-06" db="EMBL/GenBank/DDBJ databases">
        <title>The Genome of the Aflatoxigenic Filamentous Fungus Aspergillus nomius.</title>
        <authorList>
            <person name="Moore M.G."/>
            <person name="Shannon B.M."/>
            <person name="Brian M.M."/>
        </authorList>
    </citation>
    <scope>NUCLEOTIDE SEQUENCE [LARGE SCALE GENOMIC DNA]</scope>
    <source>
        <strain evidence="1 2">NRRL 13137</strain>
    </source>
</reference>
<proteinExistence type="predicted"/>
<dbReference type="Proteomes" id="UP000037505">
    <property type="component" value="Unassembled WGS sequence"/>
</dbReference>
<accession>A0A0L1JGK5</accession>
<dbReference type="RefSeq" id="XP_015411833.1">
    <property type="nucleotide sequence ID" value="XM_015545961.1"/>
</dbReference>
<dbReference type="PANTHER" id="PTHR24148">
    <property type="entry name" value="ANKYRIN REPEAT DOMAIN-CONTAINING PROTEIN 39 HOMOLOG-RELATED"/>
    <property type="match status" value="1"/>
</dbReference>
<name>A0A0L1JGK5_ASPN3</name>
<protein>
    <recommendedName>
        <fullName evidence="3">Heterokaryon incompatibility domain-containing protein</fullName>
    </recommendedName>
</protein>
<dbReference type="STRING" id="1509407.A0A0L1JGK5"/>
<dbReference type="PANTHER" id="PTHR24148:SF78">
    <property type="entry name" value="HETEROKARYON INCOMPATIBILITY DOMAIN-CONTAINING PROTEIN"/>
    <property type="match status" value="1"/>
</dbReference>
<comment type="caution">
    <text evidence="1">The sequence shown here is derived from an EMBL/GenBank/DDBJ whole genome shotgun (WGS) entry which is preliminary data.</text>
</comment>
<gene>
    <name evidence="1" type="ORF">ANOM_000703</name>
</gene>
<dbReference type="GeneID" id="26802507"/>
<dbReference type="AlphaFoldDB" id="A0A0L1JGK5"/>
<organism evidence="1 2">
    <name type="scientific">Aspergillus nomiae NRRL (strain ATCC 15546 / NRRL 13137 / CBS 260.88 / M93)</name>
    <dbReference type="NCBI Taxonomy" id="1509407"/>
    <lineage>
        <taxon>Eukaryota</taxon>
        <taxon>Fungi</taxon>
        <taxon>Dikarya</taxon>
        <taxon>Ascomycota</taxon>
        <taxon>Pezizomycotina</taxon>
        <taxon>Eurotiomycetes</taxon>
        <taxon>Eurotiomycetidae</taxon>
        <taxon>Eurotiales</taxon>
        <taxon>Aspergillaceae</taxon>
        <taxon>Aspergillus</taxon>
        <taxon>Aspergillus subgen. Circumdati</taxon>
    </lineage>
</organism>
<dbReference type="InterPro" id="IPR052895">
    <property type="entry name" value="HetReg/Transcr_Mod"/>
</dbReference>
<keyword evidence="2" id="KW-1185">Reference proteome</keyword>
<evidence type="ECO:0008006" key="3">
    <source>
        <dbReference type="Google" id="ProtNLM"/>
    </source>
</evidence>
<evidence type="ECO:0000313" key="1">
    <source>
        <dbReference type="EMBL" id="KNG90910.1"/>
    </source>
</evidence>
<sequence length="281" mass="31539">MWSQILQEVAAARHVLMTCYSAEIDGDAFAFGLSALKDITSDPHLQNHISSIVYLIKYVHLRPKRAIGRSDGFSLDIRPLAELAIMYKDCEATDRRDKVYALLNMGSDNNASKSLLPDYSLPWKDVFDRLIRFYAGEQVCVQTWDDEDIAVIKGKGCVLGVVSTEGSPQDTWYFRDLPPLTKEGDIVCLLQGASEATIIRAYDDYCAVVAIGLIPKHASPSSGPSPMVNWEVLDKWHDLLQSVTVYPRDFFLVWDRQKLGGIEKTANGSRIIEYRSMPRSS</sequence>
<dbReference type="OrthoDB" id="2157530at2759"/>
<dbReference type="EMBL" id="JNOM01000007">
    <property type="protein sequence ID" value="KNG90910.1"/>
    <property type="molecule type" value="Genomic_DNA"/>
</dbReference>
<evidence type="ECO:0000313" key="2">
    <source>
        <dbReference type="Proteomes" id="UP000037505"/>
    </source>
</evidence>